<proteinExistence type="predicted"/>
<name>A0A5E7XXD2_9SPHN</name>
<dbReference type="EMBL" id="CABVLI010000017">
    <property type="protein sequence ID" value="VVS98477.1"/>
    <property type="molecule type" value="Genomic_DNA"/>
</dbReference>
<feature type="domain" description="Competence protein CoiA-like N-terminal" evidence="1">
    <location>
        <begin position="56"/>
        <end position="90"/>
    </location>
</feature>
<dbReference type="RefSeq" id="WP_151989752.1">
    <property type="nucleotide sequence ID" value="NZ_LR701517.1"/>
</dbReference>
<evidence type="ECO:0000313" key="2">
    <source>
        <dbReference type="EMBL" id="VVS98477.1"/>
    </source>
</evidence>
<dbReference type="AlphaFoldDB" id="A0A5E7XXD2"/>
<evidence type="ECO:0000259" key="1">
    <source>
        <dbReference type="Pfam" id="PF25164"/>
    </source>
</evidence>
<accession>A0A5E7XXD2</accession>
<protein>
    <recommendedName>
        <fullName evidence="1">Competence protein CoiA-like N-terminal domain-containing protein</fullName>
    </recommendedName>
</protein>
<evidence type="ECO:0000313" key="3">
    <source>
        <dbReference type="Proteomes" id="UP000326857"/>
    </source>
</evidence>
<sequence length="631" mass="70378">MADIDRHHPTALPRPLRLQCMAGKLVQPVGQGLLKVPFARCYDGLARHVSTVLSVQQGPFHCLDCGEVLTLRNPINKRRHFAHRPDSVCTGETALHRYAKELLVTAKTLTLPALVLTEGRVRQPVFAAGTYSFEAVLPEHKIGTFQPDALVRYLDFDLAVEFLVHHAVDDEKRAKVSAHDISMVEIDLSGLKAGQMNGTELDDAILHSSPRQWIHHRKCAAAMRKLSAAVAKAQLDRGARLKGHILRKRSATAPEGWRDEAMKAVRRTGLEALIDLEVEGGHWFAVPDKVWQAEALFEHVIKPSEQYSPGGKKLEIKGAYPTYHDLSSKLPDWMVRQDLGDYPPKSLAEAGFDKKSYGSPHGAVWNYLAVLTTGNGTVLWSREDAYFYIQPRLQDLLQRRVDLPERVKLLLVAGGVKDTEAGYRRWGTTYRSGNLSPFQLVEAGGDGYHDLIARIAQLEAMVSGSVLSVVDDLCGLPLEPIRVRNQAAMAVIETKRKIALDNAASERQRSIRVQAEQMLAADAKAWLGQQIAGTKINHLEYAREGDAALFELELKLGREGDERRKQIAAKRHVAHLRDQLKEAAKRAFPSERMAELFLNSGHPRLQGGRPIDRCGNRQDLAYITSLMTKKR</sequence>
<dbReference type="Pfam" id="PF25164">
    <property type="entry name" value="CoiA_N"/>
    <property type="match status" value="1"/>
</dbReference>
<dbReference type="Proteomes" id="UP000326857">
    <property type="component" value="Unassembled WGS sequence"/>
</dbReference>
<reference evidence="2 3" key="1">
    <citation type="submission" date="2019-09" db="EMBL/GenBank/DDBJ databases">
        <authorList>
            <person name="Dittami M. S."/>
        </authorList>
    </citation>
    <scope>NUCLEOTIDE SEQUENCE [LARGE SCALE GENOMIC DNA]</scope>
    <source>
        <strain evidence="2">SPHINGO391</strain>
    </source>
</reference>
<gene>
    <name evidence="2" type="ORF">SPHINGO391_240013</name>
</gene>
<organism evidence="2 3">
    <name type="scientific">Sphingomonas aurantiaca</name>
    <dbReference type="NCBI Taxonomy" id="185949"/>
    <lineage>
        <taxon>Bacteria</taxon>
        <taxon>Pseudomonadati</taxon>
        <taxon>Pseudomonadota</taxon>
        <taxon>Alphaproteobacteria</taxon>
        <taxon>Sphingomonadales</taxon>
        <taxon>Sphingomonadaceae</taxon>
        <taxon>Sphingomonas</taxon>
    </lineage>
</organism>
<dbReference type="InterPro" id="IPR057253">
    <property type="entry name" value="CoiA-like_N"/>
</dbReference>